<dbReference type="InterPro" id="IPR005162">
    <property type="entry name" value="Retrotrans_gag_dom"/>
</dbReference>
<evidence type="ECO:0000313" key="2">
    <source>
        <dbReference type="EnsemblPlants" id="Ma02_p00750.1"/>
    </source>
</evidence>
<dbReference type="AlphaFoldDB" id="A0A804HXW1"/>
<dbReference type="InParanoid" id="A0A804HXW1"/>
<feature type="domain" description="Retrotransposon gag" evidence="1">
    <location>
        <begin position="14"/>
        <end position="105"/>
    </location>
</feature>
<dbReference type="PANTHER" id="PTHR33223:SF10">
    <property type="entry name" value="AMINOTRANSFERASE-LIKE PLANT MOBILE DOMAIN-CONTAINING PROTEIN"/>
    <property type="match status" value="1"/>
</dbReference>
<dbReference type="PANTHER" id="PTHR33223">
    <property type="entry name" value="CCHC-TYPE DOMAIN-CONTAINING PROTEIN"/>
    <property type="match status" value="1"/>
</dbReference>
<evidence type="ECO:0000313" key="3">
    <source>
        <dbReference type="Proteomes" id="UP000012960"/>
    </source>
</evidence>
<protein>
    <recommendedName>
        <fullName evidence="1">Retrotransposon gag domain-containing protein</fullName>
    </recommendedName>
</protein>
<dbReference type="OMA" id="VANFISC"/>
<dbReference type="OrthoDB" id="784947at2759"/>
<evidence type="ECO:0000259" key="1">
    <source>
        <dbReference type="Pfam" id="PF03732"/>
    </source>
</evidence>
<dbReference type="Gramene" id="Ma02_t00750.1">
    <property type="protein sequence ID" value="Ma02_p00750.1"/>
    <property type="gene ID" value="Ma02_g00750"/>
</dbReference>
<dbReference type="EnsemblPlants" id="Ma02_t00750.1">
    <property type="protein sequence ID" value="Ma02_p00750.1"/>
    <property type="gene ID" value="Ma02_g00750"/>
</dbReference>
<dbReference type="Proteomes" id="UP000012960">
    <property type="component" value="Unplaced"/>
</dbReference>
<dbReference type="Pfam" id="PF03732">
    <property type="entry name" value="Retrotrans_gag"/>
    <property type="match status" value="1"/>
</dbReference>
<organism evidence="2 3">
    <name type="scientific">Musa acuminata subsp. malaccensis</name>
    <name type="common">Wild banana</name>
    <name type="synonym">Musa malaccensis</name>
    <dbReference type="NCBI Taxonomy" id="214687"/>
    <lineage>
        <taxon>Eukaryota</taxon>
        <taxon>Viridiplantae</taxon>
        <taxon>Streptophyta</taxon>
        <taxon>Embryophyta</taxon>
        <taxon>Tracheophyta</taxon>
        <taxon>Spermatophyta</taxon>
        <taxon>Magnoliopsida</taxon>
        <taxon>Liliopsida</taxon>
        <taxon>Zingiberales</taxon>
        <taxon>Musaceae</taxon>
        <taxon>Musa</taxon>
    </lineage>
</organism>
<accession>A0A804HXW1</accession>
<keyword evidence="3" id="KW-1185">Reference proteome</keyword>
<name>A0A804HXW1_MUSAM</name>
<reference evidence="2" key="1">
    <citation type="submission" date="2021-05" db="UniProtKB">
        <authorList>
            <consortium name="EnsemblPlants"/>
        </authorList>
    </citation>
    <scope>IDENTIFICATION</scope>
    <source>
        <strain evidence="2">subsp. malaccensis</strain>
    </source>
</reference>
<sequence>MALYATSDALMYRVFPITLRGPACAWYSGLRTGTVTSFDQLARDFELNFLASARPKPSVTLLLGLHQREDESLSHFVNHFATQIWGLSDAHPSLLMQAFMAGLRPSRFFWSLVERPPTALPEMLQRANQFVAAEAWMAGKQEERTRVRPELARG</sequence>
<proteinExistence type="predicted"/>